<keyword evidence="8" id="KW-1185">Reference proteome</keyword>
<feature type="region of interest" description="Disordered" evidence="5">
    <location>
        <begin position="300"/>
        <end position="337"/>
    </location>
</feature>
<keyword evidence="2 6" id="KW-0812">Transmembrane</keyword>
<dbReference type="GO" id="GO:0016020">
    <property type="term" value="C:membrane"/>
    <property type="evidence" value="ECO:0007669"/>
    <property type="project" value="UniProtKB-SubCell"/>
</dbReference>
<organism evidence="7 8">
    <name type="scientific">Limnohabitans radicicola</name>
    <dbReference type="NCBI Taxonomy" id="2771427"/>
    <lineage>
        <taxon>Bacteria</taxon>
        <taxon>Pseudomonadati</taxon>
        <taxon>Pseudomonadota</taxon>
        <taxon>Betaproteobacteria</taxon>
        <taxon>Burkholderiales</taxon>
        <taxon>Comamonadaceae</taxon>
        <taxon>Limnohabitans</taxon>
    </lineage>
</organism>
<dbReference type="Pfam" id="PF04610">
    <property type="entry name" value="TrbL"/>
    <property type="match status" value="1"/>
</dbReference>
<evidence type="ECO:0000256" key="2">
    <source>
        <dbReference type="ARBA" id="ARBA00022692"/>
    </source>
</evidence>
<gene>
    <name evidence="7" type="ORF">IC609_10950</name>
</gene>
<name>A0A927IMD2_9BURK</name>
<feature type="compositionally biased region" description="Low complexity" evidence="5">
    <location>
        <begin position="304"/>
        <end position="323"/>
    </location>
</feature>
<proteinExistence type="predicted"/>
<feature type="transmembrane region" description="Helical" evidence="6">
    <location>
        <begin position="145"/>
        <end position="167"/>
    </location>
</feature>
<dbReference type="AlphaFoldDB" id="A0A927IMD2"/>
<feature type="transmembrane region" description="Helical" evidence="6">
    <location>
        <begin position="20"/>
        <end position="38"/>
    </location>
</feature>
<evidence type="ECO:0000256" key="6">
    <source>
        <dbReference type="SAM" id="Phobius"/>
    </source>
</evidence>
<accession>A0A927IMD2</accession>
<evidence type="ECO:0000256" key="4">
    <source>
        <dbReference type="ARBA" id="ARBA00023136"/>
    </source>
</evidence>
<dbReference type="RefSeq" id="WP_225224122.1">
    <property type="nucleotide sequence ID" value="NZ_JACYFT010000002.1"/>
</dbReference>
<evidence type="ECO:0000313" key="8">
    <source>
        <dbReference type="Proteomes" id="UP000647424"/>
    </source>
</evidence>
<evidence type="ECO:0000256" key="1">
    <source>
        <dbReference type="ARBA" id="ARBA00004141"/>
    </source>
</evidence>
<dbReference type="GO" id="GO:0030255">
    <property type="term" value="P:protein secretion by the type IV secretion system"/>
    <property type="evidence" value="ECO:0007669"/>
    <property type="project" value="InterPro"/>
</dbReference>
<comment type="subcellular location">
    <subcellularLocation>
        <location evidence="1">Membrane</location>
        <topology evidence="1">Multi-pass membrane protein</topology>
    </subcellularLocation>
</comment>
<evidence type="ECO:0000256" key="5">
    <source>
        <dbReference type="SAM" id="MobiDB-lite"/>
    </source>
</evidence>
<dbReference type="InterPro" id="IPR007688">
    <property type="entry name" value="Conjugal_tfr_TrbL/VirB6"/>
</dbReference>
<keyword evidence="3 6" id="KW-1133">Transmembrane helix</keyword>
<feature type="transmembrane region" description="Helical" evidence="6">
    <location>
        <begin position="206"/>
        <end position="227"/>
    </location>
</feature>
<feature type="transmembrane region" description="Helical" evidence="6">
    <location>
        <begin position="174"/>
        <end position="194"/>
    </location>
</feature>
<feature type="transmembrane region" description="Helical" evidence="6">
    <location>
        <begin position="59"/>
        <end position="76"/>
    </location>
</feature>
<dbReference type="Proteomes" id="UP000647424">
    <property type="component" value="Unassembled WGS sequence"/>
</dbReference>
<evidence type="ECO:0000256" key="3">
    <source>
        <dbReference type="ARBA" id="ARBA00022989"/>
    </source>
</evidence>
<feature type="transmembrane region" description="Helical" evidence="6">
    <location>
        <begin position="248"/>
        <end position="264"/>
    </location>
</feature>
<protein>
    <submittedName>
        <fullName evidence="7">Type IV secretion system protein</fullName>
    </submittedName>
</protein>
<evidence type="ECO:0000313" key="7">
    <source>
        <dbReference type="EMBL" id="MBD8051066.1"/>
    </source>
</evidence>
<sequence length="351" mass="36735">METQLDQALTSYVTSTSQALTVYLVPIAGSLVSLYYAWTALAMMRGDVNEPGSKLTKDVFTMTLVFMVALSVGQYQNFVIQGVYGLVSDLTSRVAAGGGDSVGVVLDKIFSDCVAMPGEAQCYPADEVLWKLALKHSNAIGFPEFSYMLASLILGVAEILIVVLCLLPVLLSKVALAVFLALGPPFILCLAWPVSRQYFNSWLSVTLGNALTLVIVAAICAIVPVLFQQLLAEGWRNLPTDGSAVYKRMLGVLIAAIGLGFTALKASQMGAQLAGGGVAMDGSGFAGQVINAVTNMVGRKQGGNPSSAQSSPDSPSSPNNTASKGASDGYKAGHASGRAVKNVLDALNKRK</sequence>
<keyword evidence="4 6" id="KW-0472">Membrane</keyword>
<dbReference type="EMBL" id="JACYFT010000002">
    <property type="protein sequence ID" value="MBD8051066.1"/>
    <property type="molecule type" value="Genomic_DNA"/>
</dbReference>
<comment type="caution">
    <text evidence="7">The sequence shown here is derived from an EMBL/GenBank/DDBJ whole genome shotgun (WGS) entry which is preliminary data.</text>
</comment>
<reference evidence="7" key="1">
    <citation type="submission" date="2020-09" db="EMBL/GenBank/DDBJ databases">
        <title>Genome seq and assembly of Limnohabitants sp.</title>
        <authorList>
            <person name="Chhetri G."/>
        </authorList>
    </citation>
    <scope>NUCLEOTIDE SEQUENCE</scope>
    <source>
        <strain evidence="7">JUR4</strain>
    </source>
</reference>